<dbReference type="InterPro" id="IPR009008">
    <property type="entry name" value="Val/Leu/Ile-tRNA-synth_edit"/>
</dbReference>
<evidence type="ECO:0000256" key="4">
    <source>
        <dbReference type="ARBA" id="ARBA00022598"/>
    </source>
</evidence>
<dbReference type="InterPro" id="IPR025709">
    <property type="entry name" value="Leu_tRNA-synth_edit"/>
</dbReference>
<evidence type="ECO:0000256" key="6">
    <source>
        <dbReference type="ARBA" id="ARBA00022840"/>
    </source>
</evidence>
<dbReference type="OMA" id="DDVDWAD"/>
<dbReference type="GO" id="GO:0004823">
    <property type="term" value="F:leucine-tRNA ligase activity"/>
    <property type="evidence" value="ECO:0007669"/>
    <property type="project" value="UniProtKB-EC"/>
</dbReference>
<evidence type="ECO:0000313" key="16">
    <source>
        <dbReference type="Proteomes" id="UP000000267"/>
    </source>
</evidence>
<dbReference type="NCBIfam" id="TIGR00396">
    <property type="entry name" value="leuS_bact"/>
    <property type="match status" value="1"/>
</dbReference>
<dbReference type="FunCoup" id="A7TGG2">
    <property type="interactions" value="552"/>
</dbReference>
<dbReference type="SUPFAM" id="SSF50677">
    <property type="entry name" value="ValRS/IleRS/LeuRS editing domain"/>
    <property type="match status" value="1"/>
</dbReference>
<dbReference type="InterPro" id="IPR001412">
    <property type="entry name" value="aa-tRNA-synth_I_CS"/>
</dbReference>
<evidence type="ECO:0000256" key="3">
    <source>
        <dbReference type="ARBA" id="ARBA00013164"/>
    </source>
</evidence>
<accession>A7TGG2</accession>
<dbReference type="FunFam" id="3.40.50.620:FF:000003">
    <property type="entry name" value="Leucine--tRNA ligase"/>
    <property type="match status" value="1"/>
</dbReference>
<comment type="catalytic activity">
    <reaction evidence="10">
        <text>tRNA(Leu) + L-leucine + ATP = L-leucyl-tRNA(Leu) + AMP + diphosphate</text>
        <dbReference type="Rhea" id="RHEA:11688"/>
        <dbReference type="Rhea" id="RHEA-COMP:9613"/>
        <dbReference type="Rhea" id="RHEA-COMP:9622"/>
        <dbReference type="ChEBI" id="CHEBI:30616"/>
        <dbReference type="ChEBI" id="CHEBI:33019"/>
        <dbReference type="ChEBI" id="CHEBI:57427"/>
        <dbReference type="ChEBI" id="CHEBI:78442"/>
        <dbReference type="ChEBI" id="CHEBI:78494"/>
        <dbReference type="ChEBI" id="CHEBI:456215"/>
        <dbReference type="EC" id="6.1.1.4"/>
    </reaction>
</comment>
<dbReference type="Pfam" id="PF00133">
    <property type="entry name" value="tRNA-synt_1"/>
    <property type="match status" value="1"/>
</dbReference>
<sequence length="753" mass="85788">MLIRGLSIGKGPLLRRFYRVSSILQNVKGDNIVSDSNLVNVGKKWENKVRDCVELKNDSSSKDIYVLSMFPYPSGTLHLGHLRVYVISDVLNRFYKLNGYNVLHPMGWDSFGLPAENAAIERRINPADWTIQNISKMKDQMKCMLANFDWDRELSTSSPEYYKFTQWIFLQLFKQGLAYRKEAEINWDPIDQTVLANEQVDAEGRSWRSGAIVEKKLLKQWFLGITKFEKQLNHDLNSLTNWPTKVKAMQKHWLGESHGTDIIFKLNGEHLNSVEIFTTRAETIFTVQFLALSLNHEITKYFSEKDSNLKQFLGKTFLEDSKEGYRINELYAINPITKEKIPVFVAPYVLDTYGHGAVMGCPAHDERDREFWLTLGNKHIKEPCYGMPLDNADLKSNGNSKSGEMNATTSEFQGMSFKSCRQEITSKLSTLGLGKTAVKYKLRDWLISRQRYWGTPIPIVHCSDCGPVPVPEDQLPILLPKVPTLTKKGNPLADVPEFVNTKCPSCGNAAKRETDTMDTFIDSSWYYFRFTDPTNAKLPFSKENVNRYMPVDLYIGGVEHAILHLLYSRFIAKALGTAGFWDGASVNYEPFKKLITQGMVHGKTYKDPNNGRFLKPDEIEIVENSKNSVIIKSTGEEPDVSFEKMSKSKYNGIDPTKFIAKHGPDATRAHILFQAPIENILNWDSQKIVGIERWLNKLINLTNQITALASFDEKFSTPDVLSGPNAKFHNEFQTLVHSITISFKDNISLNTVF</sequence>
<evidence type="ECO:0000313" key="15">
    <source>
        <dbReference type="EMBL" id="EDO18732.1"/>
    </source>
</evidence>
<dbReference type="Gene3D" id="3.40.50.620">
    <property type="entry name" value="HUPs"/>
    <property type="match status" value="2"/>
</dbReference>
<feature type="domain" description="Leucyl-tRNA synthetase editing" evidence="14">
    <location>
        <begin position="251"/>
        <end position="428"/>
    </location>
</feature>
<keyword evidence="5 11" id="KW-0547">Nucleotide-binding</keyword>
<name>A7TGG2_VANPO</name>
<dbReference type="PANTHER" id="PTHR43740">
    <property type="entry name" value="LEUCYL-TRNA SYNTHETASE"/>
    <property type="match status" value="1"/>
</dbReference>
<dbReference type="RefSeq" id="XP_001646590.1">
    <property type="nucleotide sequence ID" value="XM_001646540.1"/>
</dbReference>
<feature type="non-terminal residue" evidence="15">
    <location>
        <position position="753"/>
    </location>
</feature>
<dbReference type="GO" id="GO:0002161">
    <property type="term" value="F:aminoacyl-tRNA deacylase activity"/>
    <property type="evidence" value="ECO:0007669"/>
    <property type="project" value="InterPro"/>
</dbReference>
<keyword evidence="8 11" id="KW-0030">Aminoacyl-tRNA synthetase</keyword>
<dbReference type="Pfam" id="PF13603">
    <property type="entry name" value="tRNA-synt_1_2"/>
    <property type="match status" value="1"/>
</dbReference>
<protein>
    <recommendedName>
        <fullName evidence="3">leucine--tRNA ligase</fullName>
        <ecNumber evidence="3">6.1.1.4</ecNumber>
    </recommendedName>
    <alternativeName>
        <fullName evidence="9">Leucyl-tRNA synthetase</fullName>
    </alternativeName>
</protein>
<dbReference type="STRING" id="436907.A7TGG2"/>
<dbReference type="eggNOG" id="KOG0435">
    <property type="taxonomic scope" value="Eukaryota"/>
</dbReference>
<dbReference type="GO" id="GO:0006397">
    <property type="term" value="P:mRNA processing"/>
    <property type="evidence" value="ECO:0007669"/>
    <property type="project" value="EnsemblFungi"/>
</dbReference>
<evidence type="ECO:0000259" key="14">
    <source>
        <dbReference type="Pfam" id="PF13603"/>
    </source>
</evidence>
<evidence type="ECO:0000259" key="12">
    <source>
        <dbReference type="Pfam" id="PF00133"/>
    </source>
</evidence>
<evidence type="ECO:0000256" key="7">
    <source>
        <dbReference type="ARBA" id="ARBA00022917"/>
    </source>
</evidence>
<dbReference type="PROSITE" id="PS00178">
    <property type="entry name" value="AA_TRNA_LIGASE_I"/>
    <property type="match status" value="1"/>
</dbReference>
<evidence type="ECO:0000256" key="11">
    <source>
        <dbReference type="RuleBase" id="RU363035"/>
    </source>
</evidence>
<dbReference type="Gene3D" id="1.10.730.10">
    <property type="entry name" value="Isoleucyl-tRNA Synthetase, Domain 1"/>
    <property type="match status" value="2"/>
</dbReference>
<evidence type="ECO:0000259" key="13">
    <source>
        <dbReference type="Pfam" id="PF09334"/>
    </source>
</evidence>
<comment type="similarity">
    <text evidence="2 11">Belongs to the class-I aminoacyl-tRNA synthetase family.</text>
</comment>
<dbReference type="Pfam" id="PF09334">
    <property type="entry name" value="tRNA-synt_1g"/>
    <property type="match status" value="1"/>
</dbReference>
<keyword evidence="7 11" id="KW-0648">Protein biosynthesis</keyword>
<dbReference type="GeneID" id="5547042"/>
<dbReference type="PRINTS" id="PR00985">
    <property type="entry name" value="TRNASYNTHLEU"/>
</dbReference>
<dbReference type="FunFam" id="3.40.50.620:FF:000100">
    <property type="entry name" value="probable leucine--tRNA ligase, mitochondrial"/>
    <property type="match status" value="1"/>
</dbReference>
<organism evidence="16">
    <name type="scientific">Vanderwaltozyma polyspora (strain ATCC 22028 / DSM 70294 / BCRC 21397 / CBS 2163 / NBRC 10782 / NRRL Y-8283 / UCD 57-17)</name>
    <name type="common">Kluyveromyces polysporus</name>
    <dbReference type="NCBI Taxonomy" id="436907"/>
    <lineage>
        <taxon>Eukaryota</taxon>
        <taxon>Fungi</taxon>
        <taxon>Dikarya</taxon>
        <taxon>Ascomycota</taxon>
        <taxon>Saccharomycotina</taxon>
        <taxon>Saccharomycetes</taxon>
        <taxon>Saccharomycetales</taxon>
        <taxon>Saccharomycetaceae</taxon>
        <taxon>Vanderwaltozyma</taxon>
    </lineage>
</organism>
<dbReference type="InParanoid" id="A7TGG2"/>
<dbReference type="Gene3D" id="2.20.28.290">
    <property type="match status" value="1"/>
</dbReference>
<dbReference type="GO" id="GO:0032543">
    <property type="term" value="P:mitochondrial translation"/>
    <property type="evidence" value="ECO:0007669"/>
    <property type="project" value="EnsemblFungi"/>
</dbReference>
<dbReference type="KEGG" id="vpo:Kpol_1055p89"/>
<dbReference type="GO" id="GO:0005759">
    <property type="term" value="C:mitochondrial matrix"/>
    <property type="evidence" value="ECO:0007669"/>
    <property type="project" value="UniProtKB-SubCell"/>
</dbReference>
<dbReference type="InterPro" id="IPR015413">
    <property type="entry name" value="Methionyl/Leucyl_tRNA_Synth"/>
</dbReference>
<dbReference type="HOGENOM" id="CLU_004427_0_1_1"/>
<evidence type="ECO:0000256" key="10">
    <source>
        <dbReference type="ARBA" id="ARBA00047469"/>
    </source>
</evidence>
<reference evidence="15 16" key="1">
    <citation type="journal article" date="2007" name="Proc. Natl. Acad. Sci. U.S.A.">
        <title>Independent sorting-out of thousands of duplicated gene pairs in two yeast species descended from a whole-genome duplication.</title>
        <authorList>
            <person name="Scannell D.R."/>
            <person name="Frank A.C."/>
            <person name="Conant G.C."/>
            <person name="Byrne K.P."/>
            <person name="Woolfit M."/>
            <person name="Wolfe K.H."/>
        </authorList>
    </citation>
    <scope>NUCLEOTIDE SEQUENCE [LARGE SCALE GENOMIC DNA]</scope>
    <source>
        <strain evidence="16">ATCC 22028 / DSM 70294 / BCRC 21397 / CBS 2163 / NBRC 10782 / NRRL Y-8283 / UCD 57-17</strain>
    </source>
</reference>
<dbReference type="EC" id="6.1.1.4" evidence="3"/>
<dbReference type="AlphaFoldDB" id="A7TGG2"/>
<dbReference type="GO" id="GO:0006429">
    <property type="term" value="P:leucyl-tRNA aminoacylation"/>
    <property type="evidence" value="ECO:0007669"/>
    <property type="project" value="EnsemblFungi"/>
</dbReference>
<dbReference type="InterPro" id="IPR014729">
    <property type="entry name" value="Rossmann-like_a/b/a_fold"/>
</dbReference>
<feature type="domain" description="Aminoacyl-tRNA synthetase class Ia" evidence="12">
    <location>
        <begin position="442"/>
        <end position="601"/>
    </location>
</feature>
<evidence type="ECO:0000256" key="5">
    <source>
        <dbReference type="ARBA" id="ARBA00022741"/>
    </source>
</evidence>
<keyword evidence="4 11" id="KW-0436">Ligase</keyword>
<dbReference type="SUPFAM" id="SSF52374">
    <property type="entry name" value="Nucleotidylyl transferase"/>
    <property type="match status" value="1"/>
</dbReference>
<evidence type="ECO:0000256" key="1">
    <source>
        <dbReference type="ARBA" id="ARBA00004305"/>
    </source>
</evidence>
<dbReference type="InterPro" id="IPR002302">
    <property type="entry name" value="Leu-tRNA-ligase"/>
</dbReference>
<feature type="domain" description="Methionyl/Leucyl tRNA synthetase" evidence="13">
    <location>
        <begin position="65"/>
        <end position="202"/>
    </location>
</feature>
<dbReference type="CDD" id="cd00812">
    <property type="entry name" value="LeuRS_core"/>
    <property type="match status" value="1"/>
</dbReference>
<dbReference type="EMBL" id="DS480386">
    <property type="protein sequence ID" value="EDO18732.1"/>
    <property type="molecule type" value="Genomic_DNA"/>
</dbReference>
<evidence type="ECO:0000256" key="2">
    <source>
        <dbReference type="ARBA" id="ARBA00005594"/>
    </source>
</evidence>
<gene>
    <name evidence="15" type="ORF">Kpol_1055p89</name>
</gene>
<dbReference type="GO" id="GO:0005524">
    <property type="term" value="F:ATP binding"/>
    <property type="evidence" value="ECO:0007669"/>
    <property type="project" value="UniProtKB-KW"/>
</dbReference>
<keyword evidence="6 11" id="KW-0067">ATP-binding</keyword>
<dbReference type="OrthoDB" id="15954at2759"/>
<keyword evidence="16" id="KW-1185">Reference proteome</keyword>
<dbReference type="GO" id="GO:0000372">
    <property type="term" value="P:Group I intron splicing"/>
    <property type="evidence" value="ECO:0007669"/>
    <property type="project" value="EnsemblFungi"/>
</dbReference>
<evidence type="ECO:0000256" key="8">
    <source>
        <dbReference type="ARBA" id="ARBA00023146"/>
    </source>
</evidence>
<comment type="subcellular location">
    <subcellularLocation>
        <location evidence="1">Mitochondrion matrix</location>
    </subcellularLocation>
</comment>
<evidence type="ECO:0000256" key="9">
    <source>
        <dbReference type="ARBA" id="ARBA00030520"/>
    </source>
</evidence>
<proteinExistence type="inferred from homology"/>
<dbReference type="PANTHER" id="PTHR43740:SF2">
    <property type="entry name" value="LEUCINE--TRNA LIGASE, MITOCHONDRIAL"/>
    <property type="match status" value="1"/>
</dbReference>
<dbReference type="InterPro" id="IPR002300">
    <property type="entry name" value="aa-tRNA-synth_Ia"/>
</dbReference>
<dbReference type="GO" id="GO:0097157">
    <property type="term" value="F:pre-mRNA intronic binding"/>
    <property type="evidence" value="ECO:0007669"/>
    <property type="project" value="EnsemblFungi"/>
</dbReference>
<dbReference type="Proteomes" id="UP000000267">
    <property type="component" value="Unassembled WGS sequence"/>
</dbReference>